<evidence type="ECO:0000313" key="3">
    <source>
        <dbReference type="EMBL" id="UUP16544.1"/>
    </source>
</evidence>
<dbReference type="EC" id="3.4.21.-" evidence="3"/>
<dbReference type="Proteomes" id="UP001342418">
    <property type="component" value="Chromosome"/>
</dbReference>
<dbReference type="Pfam" id="PF03797">
    <property type="entry name" value="Autotransporter"/>
    <property type="match status" value="1"/>
</dbReference>
<dbReference type="NCBIfam" id="TIGR04393">
    <property type="entry name" value="rpt_T5SS_PEPC"/>
    <property type="match status" value="2"/>
</dbReference>
<dbReference type="PROSITE" id="PS51208">
    <property type="entry name" value="AUTOTRANSPORTER"/>
    <property type="match status" value="1"/>
</dbReference>
<sequence length="1043" mass="104815">MTQAIARRNRFLSSVATVPLSLTMSTVATRAMFGSSGVRQCRNGNFPGARLATTPALAFAAVLTAITPEPAGAQETNWTGAISSDWVNNDNWTGNTPIDNTANINTMSPNPTELDGADVTSGALHIGQGAGSSGVLAIVSGGSLTSTDMIVGGDGGSGGLFIGGGMLTNNPTGDVSIGDGPGSSGLVTVAGPGSIWTVTQHSVFVGDGGTGSLNVSNGGFIHFLHDLTIGESGGTGTLSVQSASMVKTDRDAHIGSDGTGTATVAGPNARWDITRDLIVGDGGTGTLNVQSGGTVTTGGDAFVGSDGGTGTLNVTDGEVSVMGSTTVAHTLGSGILNINTGGTLETASLVRGDGTAQVNFDGGTLRPNINTIGTFVAGGFGLGELNIAAGGLTIDDAGFDIAAASPFTGVGGLTKSGGQTLTLTAENTYTGGTTIAAGELKLGANGTAGSIVGNVTNNGQLTFDRSNTYTFNGEISGAGSVEQIGDGVTVLTANHTYTGPTTITNGTLAVNGSIANSLVSVDGGTLGGTGTVGTTTVASGGTIAPGNSIGTLDVFGDITFQPGSIYAVETEPGGISDLINAFGTADILGGTVLAAAGSHTAGARYTILTAAGGVSGTFDSVHENAPFIDLALAYDPNNVYLDVVRNQTAIHEVAHTDNHTATAHAIHSQGPGGPIHNAVVGVPDAPTARRAFDLLSGEIHASIKGAMLQDSRFVREAALDRIRAAFTGVAALTLPVMGYGPAGPTPRQDAALAREGKSAAAFAPAAADTNRFAVWARGFGSWGEHEGAGNAADLERSIGGVFVGADARFAETWRAGVLTGYSRSSFHGDARASSGDSDNYHLGLYGGTQWGALGLRLGAAHTWHEIETGRSIAFPGLADRAEAAYDARTAQVFGELGYRIDRGRFGFEPFANLAYVNVHTDGFAEDGGAAALTGASSHSDATFTTLGLRASTDFQVGTMKATARGMVGWRHAFGDTTPTATHAFAGGDAFTIAGTPIAEDALVLEAGFDVGLSQKATLGLSYSGQIADRTSDHGVRADFTVKF</sequence>
<dbReference type="Gene3D" id="2.40.128.130">
    <property type="entry name" value="Autotransporter beta-domain"/>
    <property type="match status" value="1"/>
</dbReference>
<dbReference type="GO" id="GO:0006508">
    <property type="term" value="P:proteolysis"/>
    <property type="evidence" value="ECO:0007669"/>
    <property type="project" value="UniProtKB-KW"/>
</dbReference>
<accession>A0ABY5MI29</accession>
<keyword evidence="3" id="KW-0645">Protease</keyword>
<dbReference type="InterPro" id="IPR012332">
    <property type="entry name" value="Autotransporter_pectin_lyase_C"/>
</dbReference>
<dbReference type="SMART" id="SM00869">
    <property type="entry name" value="Autotransporter"/>
    <property type="match status" value="1"/>
</dbReference>
<proteinExistence type="predicted"/>
<keyword evidence="4" id="KW-1185">Reference proteome</keyword>
<evidence type="ECO:0000259" key="2">
    <source>
        <dbReference type="PROSITE" id="PS51208"/>
    </source>
</evidence>
<dbReference type="Pfam" id="PF12951">
    <property type="entry name" value="PATR"/>
    <property type="match status" value="2"/>
</dbReference>
<name>A0ABY5MI29_9HYPH</name>
<feature type="domain" description="Autotransporter" evidence="2">
    <location>
        <begin position="767"/>
        <end position="1043"/>
    </location>
</feature>
<protein>
    <submittedName>
        <fullName evidence="3">Extracellular serine protease</fullName>
        <ecNumber evidence="3">3.4.21.-</ecNumber>
    </submittedName>
</protein>
<dbReference type="InterPro" id="IPR006315">
    <property type="entry name" value="OM_autotransptr_brl_dom"/>
</dbReference>
<dbReference type="InterPro" id="IPR036709">
    <property type="entry name" value="Autotransporte_beta_dom_sf"/>
</dbReference>
<evidence type="ECO:0000313" key="4">
    <source>
        <dbReference type="Proteomes" id="UP001342418"/>
    </source>
</evidence>
<dbReference type="RefSeq" id="WP_338528957.1">
    <property type="nucleotide sequence ID" value="NZ_CP030941.1"/>
</dbReference>
<dbReference type="Gene3D" id="2.160.20.20">
    <property type="match status" value="1"/>
</dbReference>
<organism evidence="3 4">
    <name type="scientific">Nitratireductor thuwali</name>
    <dbReference type="NCBI Taxonomy" id="2267699"/>
    <lineage>
        <taxon>Bacteria</taxon>
        <taxon>Pseudomonadati</taxon>
        <taxon>Pseudomonadota</taxon>
        <taxon>Alphaproteobacteria</taxon>
        <taxon>Hyphomicrobiales</taxon>
        <taxon>Phyllobacteriaceae</taxon>
        <taxon>Nitratireductor</taxon>
    </lineage>
</organism>
<dbReference type="EMBL" id="CP030941">
    <property type="protein sequence ID" value="UUP16544.1"/>
    <property type="molecule type" value="Genomic_DNA"/>
</dbReference>
<keyword evidence="3" id="KW-0378">Hydrolase</keyword>
<dbReference type="InterPro" id="IPR030895">
    <property type="entry name" value="T5SS_PEPC_rpt"/>
</dbReference>
<dbReference type="InterPro" id="IPR013425">
    <property type="entry name" value="Autotrns_rpt"/>
</dbReference>
<evidence type="ECO:0000256" key="1">
    <source>
        <dbReference type="ARBA" id="ARBA00022729"/>
    </source>
</evidence>
<dbReference type="GO" id="GO:0008233">
    <property type="term" value="F:peptidase activity"/>
    <property type="evidence" value="ECO:0007669"/>
    <property type="project" value="UniProtKB-KW"/>
</dbReference>
<reference evidence="3 4" key="1">
    <citation type="submission" date="2018-07" db="EMBL/GenBank/DDBJ databases">
        <title>Genome sequence of Nitratireductor thuwali#1536.</title>
        <authorList>
            <person name="Michoud G."/>
            <person name="Merlino G."/>
            <person name="Sefrji F.O."/>
            <person name="Daffonchio D."/>
        </authorList>
    </citation>
    <scope>NUCLEOTIDE SEQUENCE [LARGE SCALE GENOMIC DNA]</scope>
    <source>
        <strain evidence="4">Nit1536</strain>
    </source>
</reference>
<dbReference type="NCBIfam" id="TIGR01414">
    <property type="entry name" value="autotrans_barl"/>
    <property type="match status" value="1"/>
</dbReference>
<dbReference type="InterPro" id="IPR005546">
    <property type="entry name" value="Autotransporte_beta"/>
</dbReference>
<dbReference type="SUPFAM" id="SSF51126">
    <property type="entry name" value="Pectin lyase-like"/>
    <property type="match status" value="1"/>
</dbReference>
<dbReference type="InterPro" id="IPR011050">
    <property type="entry name" value="Pectin_lyase_fold/virulence"/>
</dbReference>
<dbReference type="NCBIfam" id="TIGR02601">
    <property type="entry name" value="autotrns_rpt"/>
    <property type="match status" value="2"/>
</dbReference>
<dbReference type="SUPFAM" id="SSF103515">
    <property type="entry name" value="Autotransporter"/>
    <property type="match status" value="1"/>
</dbReference>
<gene>
    <name evidence="3" type="ORF">NTH_00991</name>
</gene>
<keyword evidence="1" id="KW-0732">Signal</keyword>